<dbReference type="SUPFAM" id="SSF50199">
    <property type="entry name" value="Staphylococcal nuclease"/>
    <property type="match status" value="1"/>
</dbReference>
<evidence type="ECO:0000256" key="1">
    <source>
        <dbReference type="SAM" id="SignalP"/>
    </source>
</evidence>
<gene>
    <name evidence="3" type="ORF">QEH59_10765</name>
</gene>
<dbReference type="Proteomes" id="UP001243717">
    <property type="component" value="Unassembled WGS sequence"/>
</dbReference>
<feature type="chain" id="PRO_5046628376" evidence="1">
    <location>
        <begin position="20"/>
        <end position="384"/>
    </location>
</feature>
<dbReference type="SUPFAM" id="SSF81585">
    <property type="entry name" value="PsbU/PolX domain-like"/>
    <property type="match status" value="1"/>
</dbReference>
<protein>
    <submittedName>
        <fullName evidence="3">Helix-hairpin-helix domain-containing protein</fullName>
    </submittedName>
</protein>
<dbReference type="InterPro" id="IPR016071">
    <property type="entry name" value="Staphylococal_nuclease_OB-fold"/>
</dbReference>
<feature type="domain" description="TNase-like" evidence="2">
    <location>
        <begin position="42"/>
        <end position="188"/>
    </location>
</feature>
<dbReference type="Gene3D" id="2.40.50.90">
    <property type="match status" value="1"/>
</dbReference>
<evidence type="ECO:0000313" key="4">
    <source>
        <dbReference type="Proteomes" id="UP001243717"/>
    </source>
</evidence>
<dbReference type="PROSITE" id="PS50830">
    <property type="entry name" value="TNASE_3"/>
    <property type="match status" value="1"/>
</dbReference>
<dbReference type="InterPro" id="IPR051675">
    <property type="entry name" value="Endo/Exo/Phosphatase_dom_1"/>
</dbReference>
<dbReference type="InterPro" id="IPR035437">
    <property type="entry name" value="SNase_OB-fold_sf"/>
</dbReference>
<accession>A0ABU1AJD4</accession>
<proteinExistence type="predicted"/>
<dbReference type="Pfam" id="PF00565">
    <property type="entry name" value="SNase"/>
    <property type="match status" value="1"/>
</dbReference>
<reference evidence="3 4" key="1">
    <citation type="submission" date="2023-04" db="EMBL/GenBank/DDBJ databases">
        <title>A novel bacteria isolated from coastal sediment.</title>
        <authorList>
            <person name="Liu X.-J."/>
            <person name="Du Z.-J."/>
        </authorList>
    </citation>
    <scope>NUCLEOTIDE SEQUENCE [LARGE SCALE GENOMIC DNA]</scope>
    <source>
        <strain evidence="3 4">SDUM461004</strain>
    </source>
</reference>
<dbReference type="RefSeq" id="WP_308985373.1">
    <property type="nucleotide sequence ID" value="NZ_JARXIC010000016.1"/>
</dbReference>
<dbReference type="PANTHER" id="PTHR21180:SF32">
    <property type="entry name" value="ENDONUCLEASE_EXONUCLEASE_PHOSPHATASE FAMILY DOMAIN-CONTAINING PROTEIN 1"/>
    <property type="match status" value="1"/>
</dbReference>
<keyword evidence="4" id="KW-1185">Reference proteome</keyword>
<comment type="caution">
    <text evidence="3">The sequence shown here is derived from an EMBL/GenBank/DDBJ whole genome shotgun (WGS) entry which is preliminary data.</text>
</comment>
<dbReference type="SMART" id="SM00318">
    <property type="entry name" value="SNc"/>
    <property type="match status" value="1"/>
</dbReference>
<feature type="signal peptide" evidence="1">
    <location>
        <begin position="1"/>
        <end position="19"/>
    </location>
</feature>
<organism evidence="3 4">
    <name type="scientific">Thalassobacterium sedimentorum</name>
    <dbReference type="NCBI Taxonomy" id="3041258"/>
    <lineage>
        <taxon>Bacteria</taxon>
        <taxon>Pseudomonadati</taxon>
        <taxon>Verrucomicrobiota</taxon>
        <taxon>Opitutia</taxon>
        <taxon>Puniceicoccales</taxon>
        <taxon>Coraliomargaritaceae</taxon>
        <taxon>Thalassobacterium</taxon>
    </lineage>
</organism>
<dbReference type="Pfam" id="PF12836">
    <property type="entry name" value="HHH_3"/>
    <property type="match status" value="1"/>
</dbReference>
<evidence type="ECO:0000259" key="2">
    <source>
        <dbReference type="PROSITE" id="PS50830"/>
    </source>
</evidence>
<dbReference type="Gene3D" id="1.10.150.320">
    <property type="entry name" value="Photosystem II 12 kDa extrinsic protein"/>
    <property type="match status" value="1"/>
</dbReference>
<dbReference type="PANTHER" id="PTHR21180">
    <property type="entry name" value="ENDONUCLEASE/EXONUCLEASE/PHOSPHATASE FAMILY DOMAIN-CONTAINING PROTEIN 1"/>
    <property type="match status" value="1"/>
</dbReference>
<name>A0ABU1AJD4_9BACT</name>
<sequence length="384" mass="43199">MRMLFTLLCILSWSLHSRAAEQVEGTWEVLEGCRLVKAHFNDGDSFQVAYRNEKYSFRLYFVDAPETSETYIDRVRDQARYFSIPEQDVTNTGKLASSFTQNFLRGEFTVITQWEDARGSSHHQRYFALIQKGEQFLSSELIRAGLARLYGKPTENRWPGGLTPRTFLARLKEQERKAQHEEDGIWALATGSMQMSGLESLIHRSGINSSEIQAPHTATGTSLKDRLNINTATSAELQELPGIGQAYAARIIAARPIESIESLIQIPGISANTLADFSHMIVTEDPPPPAFTFAFYQANIEKYLNTEVTVHIAAITASDADSPESFRAVQAHTAYNGEDGGAITAYIPDEFYDSFINYYREPNREFTGLLHTRAGEVVMVYVRK</sequence>
<dbReference type="EMBL" id="JARXIC010000016">
    <property type="protein sequence ID" value="MDQ8194910.1"/>
    <property type="molecule type" value="Genomic_DNA"/>
</dbReference>
<evidence type="ECO:0000313" key="3">
    <source>
        <dbReference type="EMBL" id="MDQ8194910.1"/>
    </source>
</evidence>
<keyword evidence="1" id="KW-0732">Signal</keyword>